<dbReference type="NCBIfam" id="TIGR01843">
    <property type="entry name" value="type_I_hlyD"/>
    <property type="match status" value="1"/>
</dbReference>
<dbReference type="Pfam" id="PF26002">
    <property type="entry name" value="Beta-barrel_AprE"/>
    <property type="match status" value="1"/>
</dbReference>
<evidence type="ECO:0000256" key="5">
    <source>
        <dbReference type="ARBA" id="ARBA00022519"/>
    </source>
</evidence>
<dbReference type="InterPro" id="IPR050739">
    <property type="entry name" value="MFP"/>
</dbReference>
<protein>
    <recommendedName>
        <fullName evidence="9">Membrane fusion protein (MFP) family protein</fullName>
    </recommendedName>
</protein>
<feature type="coiled-coil region" evidence="10">
    <location>
        <begin position="270"/>
        <end position="297"/>
    </location>
</feature>
<dbReference type="InterPro" id="IPR000089">
    <property type="entry name" value="Biotin_lipoyl"/>
</dbReference>
<accession>A0A7W5B7V5</accession>
<dbReference type="GO" id="GO:0008233">
    <property type="term" value="F:peptidase activity"/>
    <property type="evidence" value="ECO:0007669"/>
    <property type="project" value="UniProtKB-KW"/>
</dbReference>
<dbReference type="InterPro" id="IPR058982">
    <property type="entry name" value="Beta-barrel_AprE"/>
</dbReference>
<reference evidence="14 15" key="1">
    <citation type="submission" date="2020-08" db="EMBL/GenBank/DDBJ databases">
        <title>Genomic Encyclopedia of Type Strains, Phase III (KMG-III): the genomes of soil and plant-associated and newly described type strains.</title>
        <authorList>
            <person name="Whitman W."/>
        </authorList>
    </citation>
    <scope>NUCLEOTIDE SEQUENCE [LARGE SCALE GENOMIC DNA]</scope>
    <source>
        <strain evidence="14 15">CECT 8897</strain>
    </source>
</reference>
<dbReference type="RefSeq" id="WP_183439966.1">
    <property type="nucleotide sequence ID" value="NZ_JACHXD010000002.1"/>
</dbReference>
<evidence type="ECO:0000313" key="14">
    <source>
        <dbReference type="EMBL" id="MBB3118053.1"/>
    </source>
</evidence>
<dbReference type="AlphaFoldDB" id="A0A7W5B7V5"/>
<evidence type="ECO:0000256" key="10">
    <source>
        <dbReference type="SAM" id="Coils"/>
    </source>
</evidence>
<keyword evidence="10" id="KW-0175">Coiled coil</keyword>
<evidence type="ECO:0000256" key="7">
    <source>
        <dbReference type="ARBA" id="ARBA00022989"/>
    </source>
</evidence>
<dbReference type="EMBL" id="JACHXD010000002">
    <property type="protein sequence ID" value="MBB3118053.1"/>
    <property type="molecule type" value="Genomic_DNA"/>
</dbReference>
<dbReference type="PANTHER" id="PTHR30386:SF17">
    <property type="entry name" value="ALKALINE PROTEASE SECRETION PROTEIN APRE"/>
    <property type="match status" value="1"/>
</dbReference>
<evidence type="ECO:0000256" key="2">
    <source>
        <dbReference type="ARBA" id="ARBA00009477"/>
    </source>
</evidence>
<comment type="subcellular location">
    <subcellularLocation>
        <location evidence="1 9">Cell inner membrane</location>
        <topology evidence="1 9">Single-pass membrane protein</topology>
    </subcellularLocation>
</comment>
<dbReference type="PANTHER" id="PTHR30386">
    <property type="entry name" value="MEMBRANE FUSION SUBUNIT OF EMRAB-TOLC MULTIDRUG EFFLUX PUMP"/>
    <property type="match status" value="1"/>
</dbReference>
<keyword evidence="6 9" id="KW-0812">Transmembrane</keyword>
<evidence type="ECO:0000256" key="9">
    <source>
        <dbReference type="RuleBase" id="RU365093"/>
    </source>
</evidence>
<comment type="caution">
    <text evidence="14">The sequence shown here is derived from an EMBL/GenBank/DDBJ whole genome shotgun (WGS) entry which is preliminary data.</text>
</comment>
<evidence type="ECO:0000256" key="3">
    <source>
        <dbReference type="ARBA" id="ARBA00022448"/>
    </source>
</evidence>
<name>A0A7W5B7V5_9BURK</name>
<feature type="domain" description="AprE-like beta-barrel" evidence="13">
    <location>
        <begin position="339"/>
        <end position="430"/>
    </location>
</feature>
<dbReference type="GO" id="GO:0006508">
    <property type="term" value="P:proteolysis"/>
    <property type="evidence" value="ECO:0007669"/>
    <property type="project" value="UniProtKB-KW"/>
</dbReference>
<keyword evidence="15" id="KW-1185">Reference proteome</keyword>
<evidence type="ECO:0000259" key="11">
    <source>
        <dbReference type="Pfam" id="PF00364"/>
    </source>
</evidence>
<dbReference type="InterPro" id="IPR058781">
    <property type="entry name" value="HH_AprE-like"/>
</dbReference>
<proteinExistence type="inferred from homology"/>
<keyword evidence="3 9" id="KW-0813">Transport</keyword>
<evidence type="ECO:0000256" key="4">
    <source>
        <dbReference type="ARBA" id="ARBA00022475"/>
    </source>
</evidence>
<keyword evidence="8 9" id="KW-0472">Membrane</keyword>
<keyword evidence="5 9" id="KW-0997">Cell inner membrane</keyword>
<feature type="domain" description="Lipoyl-binding" evidence="11">
    <location>
        <begin position="74"/>
        <end position="102"/>
    </location>
</feature>
<dbReference type="Proteomes" id="UP000541535">
    <property type="component" value="Unassembled WGS sequence"/>
</dbReference>
<dbReference type="GO" id="GO:0015031">
    <property type="term" value="P:protein transport"/>
    <property type="evidence" value="ECO:0007669"/>
    <property type="project" value="InterPro"/>
</dbReference>
<feature type="domain" description="AprE-like long alpha-helical hairpin" evidence="12">
    <location>
        <begin position="108"/>
        <end position="294"/>
    </location>
</feature>
<gene>
    <name evidence="14" type="ORF">FHS03_001079</name>
</gene>
<comment type="similarity">
    <text evidence="2 9">Belongs to the membrane fusion protein (MFP) (TC 8.A.1) family.</text>
</comment>
<evidence type="ECO:0000259" key="13">
    <source>
        <dbReference type="Pfam" id="PF26002"/>
    </source>
</evidence>
<dbReference type="InterPro" id="IPR010129">
    <property type="entry name" value="T1SS_HlyD"/>
</dbReference>
<keyword evidence="14" id="KW-0378">Hydrolase</keyword>
<keyword evidence="7 9" id="KW-1133">Transmembrane helix</keyword>
<dbReference type="PRINTS" id="PR01490">
    <property type="entry name" value="RTXTOXIND"/>
</dbReference>
<evidence type="ECO:0000259" key="12">
    <source>
        <dbReference type="Pfam" id="PF25994"/>
    </source>
</evidence>
<evidence type="ECO:0000256" key="6">
    <source>
        <dbReference type="ARBA" id="ARBA00022692"/>
    </source>
</evidence>
<evidence type="ECO:0000256" key="1">
    <source>
        <dbReference type="ARBA" id="ARBA00004377"/>
    </source>
</evidence>
<dbReference type="GO" id="GO:0005886">
    <property type="term" value="C:plasma membrane"/>
    <property type="evidence" value="ECO:0007669"/>
    <property type="project" value="UniProtKB-SubCell"/>
</dbReference>
<sequence length="453" mass="49464">MSDIVKKQQSAADVISHMVTPLEVNTDARSYARLGWIIVLVGVLGFLLWASFAPLDKGVPMSGTVAKEGNRKAVQYPVAGVVEDILVKDGDHVKAGQLLVRMNDAQPKSSLETTVAQYLVARSTEARLLAEQAGKSSVAVPETLQAYKNDPRTAANIALQNELLASRQSALRSELGVADENIAGLTVQIKGLQESRDSKKAQQAFLKEQLDNTRDLAKEGYIARNRLLELERTYAQITGSLSEDLGNIGRSQRQIMELSLRKSQRSQEYQRDVRNQLAEVQKEAEALHSRIQGQQWELSNVEVKAPVDGIVVGSSVFTRGGVVAPGVHMMEIVPSDDGLVVEGQLMVNLVDKVHSGLPVELIFSAFNTNKTPHIPGVVLNVAADRTVDDKSGMPYYKVRAKVSPEGAALIAQKKLDILPGMPVEMFVKTGERTMMSYLFKPVADRAHSAMSED</sequence>
<keyword evidence="4 9" id="KW-1003">Cell membrane</keyword>
<dbReference type="Pfam" id="PF00364">
    <property type="entry name" value="Biotin_lipoyl"/>
    <property type="match status" value="1"/>
</dbReference>
<feature type="transmembrane region" description="Helical" evidence="9">
    <location>
        <begin position="34"/>
        <end position="52"/>
    </location>
</feature>
<dbReference type="SUPFAM" id="SSF111369">
    <property type="entry name" value="HlyD-like secretion proteins"/>
    <property type="match status" value="1"/>
</dbReference>
<organism evidence="14 15">
    <name type="scientific">Pseudoduganella violacea</name>
    <dbReference type="NCBI Taxonomy" id="1715466"/>
    <lineage>
        <taxon>Bacteria</taxon>
        <taxon>Pseudomonadati</taxon>
        <taxon>Pseudomonadota</taxon>
        <taxon>Betaproteobacteria</taxon>
        <taxon>Burkholderiales</taxon>
        <taxon>Oxalobacteraceae</taxon>
        <taxon>Telluria group</taxon>
        <taxon>Pseudoduganella</taxon>
    </lineage>
</organism>
<dbReference type="Pfam" id="PF25994">
    <property type="entry name" value="HH_AprE"/>
    <property type="match status" value="1"/>
</dbReference>
<keyword evidence="14" id="KW-0645">Protease</keyword>
<evidence type="ECO:0000313" key="15">
    <source>
        <dbReference type="Proteomes" id="UP000541535"/>
    </source>
</evidence>
<dbReference type="Gene3D" id="2.40.50.100">
    <property type="match status" value="1"/>
</dbReference>
<evidence type="ECO:0000256" key="8">
    <source>
        <dbReference type="ARBA" id="ARBA00023136"/>
    </source>
</evidence>